<reference evidence="1 2" key="1">
    <citation type="submission" date="2016-01" db="EMBL/GenBank/DDBJ databases">
        <title>Biosynthesis of antibiotic leucinostatins and their inhibition on Phytophthora in bio-control Purpureocillium lilacinum.</title>
        <authorList>
            <person name="Wang G."/>
            <person name="Liu Z."/>
            <person name="Lin R."/>
            <person name="Li E."/>
            <person name="Mao Z."/>
            <person name="Ling J."/>
            <person name="Yin W."/>
            <person name="Xie B."/>
        </authorList>
    </citation>
    <scope>NUCLEOTIDE SEQUENCE [LARGE SCALE GENOMIC DNA]</scope>
    <source>
        <strain evidence="1">PLBJ-1</strain>
    </source>
</reference>
<organism evidence="1 2">
    <name type="scientific">Purpureocillium lilacinum</name>
    <name type="common">Paecilomyces lilacinus</name>
    <dbReference type="NCBI Taxonomy" id="33203"/>
    <lineage>
        <taxon>Eukaryota</taxon>
        <taxon>Fungi</taxon>
        <taxon>Dikarya</taxon>
        <taxon>Ascomycota</taxon>
        <taxon>Pezizomycotina</taxon>
        <taxon>Sordariomycetes</taxon>
        <taxon>Hypocreomycetidae</taxon>
        <taxon>Hypocreales</taxon>
        <taxon>Ophiocordycipitaceae</taxon>
        <taxon>Purpureocillium</taxon>
    </lineage>
</organism>
<comment type="caution">
    <text evidence="1">The sequence shown here is derived from an EMBL/GenBank/DDBJ whole genome shotgun (WGS) entry which is preliminary data.</text>
</comment>
<accession>A0A179GNW4</accession>
<evidence type="ECO:0000313" key="1">
    <source>
        <dbReference type="EMBL" id="OAQ79178.1"/>
    </source>
</evidence>
<name>A0A179GNW4_PURLI</name>
<gene>
    <name evidence="1" type="ORF">VFPBJ_07299</name>
</gene>
<dbReference type="EMBL" id="LSBH01000005">
    <property type="protein sequence ID" value="OAQ79178.1"/>
    <property type="molecule type" value="Genomic_DNA"/>
</dbReference>
<sequence>MARETKDEGLCDNYPGLGMCHGRGPRVGWMRSVHAQLELANAYMQRDARRSLCCRVWSFKVRGLTSIARFVPAFFLLACLDIKGHKMPV</sequence>
<proteinExistence type="predicted"/>
<protein>
    <submittedName>
        <fullName evidence="1">Uncharacterized protein</fullName>
    </submittedName>
</protein>
<dbReference type="Proteomes" id="UP000078240">
    <property type="component" value="Unassembled WGS sequence"/>
</dbReference>
<dbReference type="AlphaFoldDB" id="A0A179GNW4"/>
<evidence type="ECO:0000313" key="2">
    <source>
        <dbReference type="Proteomes" id="UP000078240"/>
    </source>
</evidence>